<dbReference type="Pfam" id="PF01250">
    <property type="entry name" value="Ribosomal_S6"/>
    <property type="match status" value="1"/>
</dbReference>
<evidence type="ECO:0000256" key="2">
    <source>
        <dbReference type="ARBA" id="ARBA00035294"/>
    </source>
</evidence>
<keyword evidence="3" id="KW-0694">RNA-binding</keyword>
<dbReference type="InterPro" id="IPR020814">
    <property type="entry name" value="Ribosomal_S6_plastid/chlpt"/>
</dbReference>
<gene>
    <name evidence="3 5" type="primary">rpsF</name>
    <name evidence="5" type="ORF">HKN21_01880</name>
</gene>
<reference evidence="5 6" key="1">
    <citation type="submission" date="2020-03" db="EMBL/GenBank/DDBJ databases">
        <title>Metabolic flexibility allows generalist bacteria to become dominant in a frequently disturbed ecosystem.</title>
        <authorList>
            <person name="Chen Y.-J."/>
            <person name="Leung P.M."/>
            <person name="Bay S.K."/>
            <person name="Hugenholtz P."/>
            <person name="Kessler A.J."/>
            <person name="Shelley G."/>
            <person name="Waite D.W."/>
            <person name="Cook P.L."/>
            <person name="Greening C."/>
        </authorList>
    </citation>
    <scope>NUCLEOTIDE SEQUENCE [LARGE SCALE GENOMIC DNA]</scope>
    <source>
        <strain evidence="5">SS_bin_28</strain>
    </source>
</reference>
<keyword evidence="3 5" id="KW-0689">Ribosomal protein</keyword>
<feature type="compositionally biased region" description="Pro residues" evidence="4">
    <location>
        <begin position="130"/>
        <end position="140"/>
    </location>
</feature>
<dbReference type="AlphaFoldDB" id="A0A7Y2E6X4"/>
<sequence length="167" mass="17934">MREYESIFILNPEVEDAQVDTEVGKIKDIVTGGSGEITEVQKWGRRKLAYEIQKKKEGIYTLVRFMGDTEVLGELNRRYRLNEDLLRHLTVVYEGPSASELEAMAQAEAEAQAAEGSEGAPAAEASPAPEAAPAPAPEAPAPVAEAPAPETTPTAEASEDAPEKPSE</sequence>
<dbReference type="PANTHER" id="PTHR21011:SF1">
    <property type="entry name" value="SMALL RIBOSOMAL SUBUNIT PROTEIN BS6M"/>
    <property type="match status" value="1"/>
</dbReference>
<dbReference type="GO" id="GO:1990904">
    <property type="term" value="C:ribonucleoprotein complex"/>
    <property type="evidence" value="ECO:0007669"/>
    <property type="project" value="UniProtKB-KW"/>
</dbReference>
<evidence type="ECO:0000256" key="3">
    <source>
        <dbReference type="HAMAP-Rule" id="MF_00360"/>
    </source>
</evidence>
<feature type="compositionally biased region" description="Low complexity" evidence="4">
    <location>
        <begin position="102"/>
        <end position="129"/>
    </location>
</feature>
<dbReference type="CDD" id="cd00473">
    <property type="entry name" value="bS6"/>
    <property type="match status" value="1"/>
</dbReference>
<evidence type="ECO:0000256" key="4">
    <source>
        <dbReference type="SAM" id="MobiDB-lite"/>
    </source>
</evidence>
<accession>A0A7Y2E6X4</accession>
<comment type="caution">
    <text evidence="5">The sequence shown here is derived from an EMBL/GenBank/DDBJ whole genome shotgun (WGS) entry which is preliminary data.</text>
</comment>
<keyword evidence="3" id="KW-0699">rRNA-binding</keyword>
<organism evidence="5 6">
    <name type="scientific">Eiseniibacteriota bacterium</name>
    <dbReference type="NCBI Taxonomy" id="2212470"/>
    <lineage>
        <taxon>Bacteria</taxon>
        <taxon>Candidatus Eiseniibacteriota</taxon>
    </lineage>
</organism>
<comment type="similarity">
    <text evidence="1 3">Belongs to the bacterial ribosomal protein bS6 family.</text>
</comment>
<dbReference type="GO" id="GO:0005840">
    <property type="term" value="C:ribosome"/>
    <property type="evidence" value="ECO:0007669"/>
    <property type="project" value="UniProtKB-KW"/>
</dbReference>
<dbReference type="EMBL" id="JABDJR010000062">
    <property type="protein sequence ID" value="NNF05487.1"/>
    <property type="molecule type" value="Genomic_DNA"/>
</dbReference>
<dbReference type="GO" id="GO:0070181">
    <property type="term" value="F:small ribosomal subunit rRNA binding"/>
    <property type="evidence" value="ECO:0007669"/>
    <property type="project" value="TreeGrafter"/>
</dbReference>
<dbReference type="InterPro" id="IPR014717">
    <property type="entry name" value="Transl_elong_EF1B/ribsomal_bS6"/>
</dbReference>
<dbReference type="Proteomes" id="UP000547674">
    <property type="component" value="Unassembled WGS sequence"/>
</dbReference>
<protein>
    <recommendedName>
        <fullName evidence="2 3">Small ribosomal subunit protein bS6</fullName>
    </recommendedName>
</protein>
<dbReference type="InterPro" id="IPR035980">
    <property type="entry name" value="Ribosomal_bS6_sf"/>
</dbReference>
<dbReference type="GO" id="GO:0006412">
    <property type="term" value="P:translation"/>
    <property type="evidence" value="ECO:0007669"/>
    <property type="project" value="UniProtKB-UniRule"/>
</dbReference>
<evidence type="ECO:0000313" key="5">
    <source>
        <dbReference type="EMBL" id="NNF05487.1"/>
    </source>
</evidence>
<proteinExistence type="inferred from homology"/>
<dbReference type="NCBIfam" id="TIGR00166">
    <property type="entry name" value="S6"/>
    <property type="match status" value="1"/>
</dbReference>
<feature type="compositionally biased region" description="Low complexity" evidence="4">
    <location>
        <begin position="141"/>
        <end position="156"/>
    </location>
</feature>
<dbReference type="GO" id="GO:0005737">
    <property type="term" value="C:cytoplasm"/>
    <property type="evidence" value="ECO:0007669"/>
    <property type="project" value="UniProtKB-ARBA"/>
</dbReference>
<dbReference type="GO" id="GO:0003735">
    <property type="term" value="F:structural constituent of ribosome"/>
    <property type="evidence" value="ECO:0007669"/>
    <property type="project" value="InterPro"/>
</dbReference>
<evidence type="ECO:0000256" key="1">
    <source>
        <dbReference type="ARBA" id="ARBA00009512"/>
    </source>
</evidence>
<keyword evidence="3" id="KW-0687">Ribonucleoprotein</keyword>
<feature type="region of interest" description="Disordered" evidence="4">
    <location>
        <begin position="102"/>
        <end position="167"/>
    </location>
</feature>
<dbReference type="HAMAP" id="MF_00360">
    <property type="entry name" value="Ribosomal_bS6"/>
    <property type="match status" value="1"/>
</dbReference>
<name>A0A7Y2E6X4_UNCEI</name>
<dbReference type="PANTHER" id="PTHR21011">
    <property type="entry name" value="MITOCHONDRIAL 28S RIBOSOMAL PROTEIN S6"/>
    <property type="match status" value="1"/>
</dbReference>
<dbReference type="InterPro" id="IPR000529">
    <property type="entry name" value="Ribosomal_bS6"/>
</dbReference>
<evidence type="ECO:0000313" key="6">
    <source>
        <dbReference type="Proteomes" id="UP000547674"/>
    </source>
</evidence>
<comment type="function">
    <text evidence="3">Binds together with bS18 to 16S ribosomal RNA.</text>
</comment>
<dbReference type="SUPFAM" id="SSF54995">
    <property type="entry name" value="Ribosomal protein S6"/>
    <property type="match status" value="1"/>
</dbReference>
<dbReference type="Gene3D" id="3.30.70.60">
    <property type="match status" value="1"/>
</dbReference>